<reference evidence="5" key="4">
    <citation type="journal article" date="2022" name="Microb. Genom.">
        <title>A global pangenome for the wheat fungal pathogen Pyrenophora tritici-repentis and prediction of effector protein structural homology.</title>
        <authorList>
            <person name="Moolhuijzen P.M."/>
            <person name="See P.T."/>
            <person name="Shi G."/>
            <person name="Powell H.R."/>
            <person name="Cockram J."/>
            <person name="Jorgensen L.N."/>
            <person name="Benslimane H."/>
            <person name="Strelkov S.E."/>
            <person name="Turner J."/>
            <person name="Liu Z."/>
            <person name="Moffat C.S."/>
        </authorList>
    </citation>
    <scope>NUCLEOTIDE SEQUENCE [LARGE SCALE GENOMIC DNA]</scope>
</reference>
<sequence length="191" mass="21062">MSSSKLNIPYFHDDKKGNAIPCSISRPELATHNSWPLSTYNSASMQRSWNFTNLSPSSPEPRTRRSRLQLRDRRRAKRTLRASNKISPTASTVHERVTSLETIGLQLSSLSLKVSPTSQSVEQRNGNATSPKARCGREATVHGQRSLPSTPFFLGPASLANPGEGLVGSQIRDTRNSMQLSLLAREKIPPL</sequence>
<evidence type="ECO:0000256" key="1">
    <source>
        <dbReference type="SAM" id="MobiDB-lite"/>
    </source>
</evidence>
<reference evidence="3" key="2">
    <citation type="submission" date="2021-05" db="EMBL/GenBank/DDBJ databases">
        <authorList>
            <person name="Moolhuijzen P.M."/>
            <person name="Moffat C.S."/>
        </authorList>
    </citation>
    <scope>NUCLEOTIDE SEQUENCE</scope>
    <source>
        <strain evidence="3">86-124</strain>
    </source>
</reference>
<accession>A0A2W1H9K9</accession>
<evidence type="ECO:0000313" key="4">
    <source>
        <dbReference type="Proteomes" id="UP000245464"/>
    </source>
</evidence>
<dbReference type="AlphaFoldDB" id="A0A2W1H9K9"/>
<evidence type="ECO:0000313" key="2">
    <source>
        <dbReference type="EMBL" id="KAF7572730.1"/>
    </source>
</evidence>
<feature type="compositionally biased region" description="Polar residues" evidence="1">
    <location>
        <begin position="114"/>
        <end position="130"/>
    </location>
</feature>
<dbReference type="Proteomes" id="UP000245464">
    <property type="component" value="Chromosome 3"/>
</dbReference>
<feature type="region of interest" description="Disordered" evidence="1">
    <location>
        <begin position="114"/>
        <end position="136"/>
    </location>
</feature>
<dbReference type="EMBL" id="NQIK02000003">
    <property type="protein sequence ID" value="KAF7572730.1"/>
    <property type="molecule type" value="Genomic_DNA"/>
</dbReference>
<proteinExistence type="predicted"/>
<reference evidence="3" key="3">
    <citation type="journal article" date="2022" name="bioRxiv">
        <title>A global pangenome for the wheat fungal pathogen Pyrenophora tritici-repentis and prediction of effector protein structural homology.</title>
        <authorList>
            <person name="Moolhuijzen P."/>
            <person name="See P.T."/>
            <person name="Shi G."/>
            <person name="Powell H.R."/>
            <person name="Cockram J."/>
            <person name="Jorgensen L.N."/>
            <person name="Benslimane H."/>
            <person name="Strelkov S.E."/>
            <person name="Turner J."/>
            <person name="Liu Z."/>
            <person name="Moffat C.S."/>
        </authorList>
    </citation>
    <scope>NUCLEOTIDE SEQUENCE</scope>
    <source>
        <strain evidence="3">86-124</strain>
    </source>
</reference>
<organism evidence="2 4">
    <name type="scientific">Pyrenophora tritici-repentis</name>
    <dbReference type="NCBI Taxonomy" id="45151"/>
    <lineage>
        <taxon>Eukaryota</taxon>
        <taxon>Fungi</taxon>
        <taxon>Dikarya</taxon>
        <taxon>Ascomycota</taxon>
        <taxon>Pezizomycotina</taxon>
        <taxon>Dothideomycetes</taxon>
        <taxon>Pleosporomycetidae</taxon>
        <taxon>Pleosporales</taxon>
        <taxon>Pleosporineae</taxon>
        <taxon>Pleosporaceae</taxon>
        <taxon>Pyrenophora</taxon>
    </lineage>
</organism>
<gene>
    <name evidence="3" type="ORF">Ptr86124_011536</name>
    <name evidence="2" type="ORF">PtrM4_076350</name>
</gene>
<keyword evidence="5" id="KW-1185">Reference proteome</keyword>
<comment type="caution">
    <text evidence="2">The sequence shown here is derived from an EMBL/GenBank/DDBJ whole genome shotgun (WGS) entry which is preliminary data.</text>
</comment>
<reference evidence="2" key="1">
    <citation type="journal article" date="2018" name="BMC Genomics">
        <title>Comparative genomics of the wheat fungal pathogen Pyrenophora tritici-repentis reveals chromosomal variations and genome plasticity.</title>
        <authorList>
            <person name="Moolhuijzen P."/>
            <person name="See P.T."/>
            <person name="Hane J.K."/>
            <person name="Shi G."/>
            <person name="Liu Z."/>
            <person name="Oliver R.P."/>
            <person name="Moffat C.S."/>
        </authorList>
    </citation>
    <scope>NUCLEOTIDE SEQUENCE [LARGE SCALE GENOMIC DNA]</scope>
    <source>
        <strain evidence="2">M4</strain>
    </source>
</reference>
<feature type="compositionally biased region" description="Basic residues" evidence="1">
    <location>
        <begin position="64"/>
        <end position="80"/>
    </location>
</feature>
<dbReference type="EMBL" id="NRDI02000020">
    <property type="protein sequence ID" value="KAI1509456.1"/>
    <property type="molecule type" value="Genomic_DNA"/>
</dbReference>
<evidence type="ECO:0000313" key="3">
    <source>
        <dbReference type="EMBL" id="KAI1509456.1"/>
    </source>
</evidence>
<name>A0A2W1H9K9_9PLEO</name>
<evidence type="ECO:0000313" key="5">
    <source>
        <dbReference type="Proteomes" id="UP000249757"/>
    </source>
</evidence>
<dbReference type="Proteomes" id="UP000249757">
    <property type="component" value="Unassembled WGS sequence"/>
</dbReference>
<feature type="region of interest" description="Disordered" evidence="1">
    <location>
        <begin position="51"/>
        <end position="91"/>
    </location>
</feature>
<protein>
    <submittedName>
        <fullName evidence="2">Uncharacterized protein</fullName>
    </submittedName>
</protein>